<evidence type="ECO:0000256" key="1">
    <source>
        <dbReference type="SAM" id="Phobius"/>
    </source>
</evidence>
<organism evidence="2 3">
    <name type="scientific">Cupriavidus basilensis OR16</name>
    <dbReference type="NCBI Taxonomy" id="1127483"/>
    <lineage>
        <taxon>Bacteria</taxon>
        <taxon>Pseudomonadati</taxon>
        <taxon>Pseudomonadota</taxon>
        <taxon>Betaproteobacteria</taxon>
        <taxon>Burkholderiales</taxon>
        <taxon>Burkholderiaceae</taxon>
        <taxon>Cupriavidus</taxon>
    </lineage>
</organism>
<reference evidence="2 3" key="1">
    <citation type="journal article" date="2012" name="J. Bacteriol.">
        <title>De Novo Genome Project of Cupriavidus basilensis OR16.</title>
        <authorList>
            <person name="Cserhati M."/>
            <person name="Kriszt B."/>
            <person name="Szoboszlay S."/>
            <person name="Toth A."/>
            <person name="Szabo I."/>
            <person name="Tancsics A."/>
            <person name="Nagy I."/>
            <person name="Horvath B."/>
            <person name="Nagy I."/>
            <person name="Kukolya J."/>
        </authorList>
    </citation>
    <scope>NUCLEOTIDE SEQUENCE [LARGE SCALE GENOMIC DNA]</scope>
    <source>
        <strain evidence="2 3">OR16</strain>
    </source>
</reference>
<gene>
    <name evidence="2" type="ORF">OR16_29129</name>
</gene>
<keyword evidence="1" id="KW-1133">Transmembrane helix</keyword>
<feature type="transmembrane region" description="Helical" evidence="1">
    <location>
        <begin position="20"/>
        <end position="39"/>
    </location>
</feature>
<dbReference type="AlphaFoldDB" id="H1SC94"/>
<dbReference type="Proteomes" id="UP000005808">
    <property type="component" value="Unassembled WGS sequence"/>
</dbReference>
<sequence>MALAGYYGDHSDPLSSLTAYGLGFMIGGFGGWFLGALSGTRLLRPRLARHAALLAQGEILMIVGCKSSEKDKVKTLLYGKGGVGIEEHGDFLPHLRWI</sequence>
<evidence type="ECO:0000313" key="2">
    <source>
        <dbReference type="EMBL" id="EHP39872.1"/>
    </source>
</evidence>
<accession>H1SC94</accession>
<protein>
    <submittedName>
        <fullName evidence="2">Uncharacterized protein</fullName>
    </submittedName>
</protein>
<name>H1SC94_9BURK</name>
<dbReference type="EMBL" id="AHJE01000081">
    <property type="protein sequence ID" value="EHP39872.1"/>
    <property type="molecule type" value="Genomic_DNA"/>
</dbReference>
<evidence type="ECO:0000313" key="3">
    <source>
        <dbReference type="Proteomes" id="UP000005808"/>
    </source>
</evidence>
<comment type="caution">
    <text evidence="2">The sequence shown here is derived from an EMBL/GenBank/DDBJ whole genome shotgun (WGS) entry which is preliminary data.</text>
</comment>
<keyword evidence="1" id="KW-0812">Transmembrane</keyword>
<proteinExistence type="predicted"/>
<keyword evidence="1" id="KW-0472">Membrane</keyword>
<dbReference type="PATRIC" id="fig|1127483.3.peg.5815"/>